<dbReference type="EMBL" id="CP017675">
    <property type="protein sequence ID" value="APB32644.1"/>
    <property type="molecule type" value="Genomic_DNA"/>
</dbReference>
<name>A0A1J0A9M8_9CYAN</name>
<dbReference type="PANTHER" id="PTHR34107">
    <property type="entry name" value="SLL0198 PROTEIN-RELATED"/>
    <property type="match status" value="1"/>
</dbReference>
<dbReference type="RefSeq" id="WP_071453350.1">
    <property type="nucleotide sequence ID" value="NZ_CP017675.1"/>
</dbReference>
<dbReference type="Pfam" id="PF05685">
    <property type="entry name" value="Uma2"/>
    <property type="match status" value="1"/>
</dbReference>
<reference evidence="2 3" key="1">
    <citation type="submission" date="2016-10" db="EMBL/GenBank/DDBJ databases">
        <title>Description of Gloeomargarita lithophora gen. nov., sp. nov., a thylakoid-bearing basal-branching cyanobacterium with intracellular carbonates, and proposal for Gloeomargaritales ord. nov.</title>
        <authorList>
            <person name="Moreira D."/>
            <person name="Tavera R."/>
            <person name="Benzerara K."/>
            <person name="Skouri-Panet F."/>
            <person name="Couradeau E."/>
            <person name="Gerard E."/>
            <person name="Loussert C."/>
            <person name="Novelo E."/>
            <person name="Zivanovic Y."/>
            <person name="Lopez-Garcia P."/>
        </authorList>
    </citation>
    <scope>NUCLEOTIDE SEQUENCE [LARGE SCALE GENOMIC DNA]</scope>
    <source>
        <strain evidence="2 3">D10</strain>
    </source>
</reference>
<dbReference type="Gene3D" id="3.90.1570.10">
    <property type="entry name" value="tt1808, chain A"/>
    <property type="match status" value="1"/>
</dbReference>
<proteinExistence type="predicted"/>
<organism evidence="2 3">
    <name type="scientific">Gloeomargarita lithophora Alchichica-D10</name>
    <dbReference type="NCBI Taxonomy" id="1188229"/>
    <lineage>
        <taxon>Bacteria</taxon>
        <taxon>Bacillati</taxon>
        <taxon>Cyanobacteriota</taxon>
        <taxon>Cyanophyceae</taxon>
        <taxon>Gloeomargaritales</taxon>
        <taxon>Gloeomargaritaceae</taxon>
        <taxon>Gloeomargarita</taxon>
    </lineage>
</organism>
<dbReference type="Proteomes" id="UP000180235">
    <property type="component" value="Chromosome"/>
</dbReference>
<dbReference type="STRING" id="1188229.GlitD10_0336"/>
<dbReference type="SUPFAM" id="SSF52980">
    <property type="entry name" value="Restriction endonuclease-like"/>
    <property type="match status" value="1"/>
</dbReference>
<feature type="domain" description="Putative restriction endonuclease" evidence="1">
    <location>
        <begin position="20"/>
        <end position="188"/>
    </location>
</feature>
<dbReference type="KEGG" id="glt:GlitD10_0336"/>
<keyword evidence="3" id="KW-1185">Reference proteome</keyword>
<dbReference type="InterPro" id="IPR008538">
    <property type="entry name" value="Uma2"/>
</dbReference>
<dbReference type="PANTHER" id="PTHR34107:SF4">
    <property type="entry name" value="SLL1222 PROTEIN"/>
    <property type="match status" value="1"/>
</dbReference>
<protein>
    <submittedName>
        <fullName evidence="2">Uncharacterized protein conserved in cyanobacteria</fullName>
    </submittedName>
</protein>
<accession>A0A1J0A9M8</accession>
<dbReference type="AlphaFoldDB" id="A0A1J0A9M8"/>
<dbReference type="InterPro" id="IPR012296">
    <property type="entry name" value="Nuclease_put_TT1808"/>
</dbReference>
<evidence type="ECO:0000313" key="2">
    <source>
        <dbReference type="EMBL" id="APB32644.1"/>
    </source>
</evidence>
<evidence type="ECO:0000313" key="3">
    <source>
        <dbReference type="Proteomes" id="UP000180235"/>
    </source>
</evidence>
<dbReference type="OrthoDB" id="9808428at2"/>
<sequence>MTPAFIPATSPHQRLWTRADLELLPENGNRYEIVDGELFVTTIPHSKHQKTCGRLFAVLDRWSCPTNLGKTELGSGLVFGDENDVIPDLMWMTKVKYANLIDEVGHFRGAPDLVIEVLSPGIKNERRDRQVKLKLYSAQGVGEYWIADWKNQRMEVYRRENVMLKLTMTLYATDALTSPLLPGFVCPLAQIFE</sequence>
<dbReference type="CDD" id="cd06260">
    <property type="entry name" value="DUF820-like"/>
    <property type="match status" value="1"/>
</dbReference>
<evidence type="ECO:0000259" key="1">
    <source>
        <dbReference type="Pfam" id="PF05685"/>
    </source>
</evidence>
<dbReference type="InterPro" id="IPR011335">
    <property type="entry name" value="Restrct_endonuc-II-like"/>
</dbReference>
<gene>
    <name evidence="2" type="ORF">GlitD10_0336</name>
</gene>